<keyword evidence="8" id="KW-1185">Reference proteome</keyword>
<feature type="domain" description="Thioredoxin-like fold" evidence="6">
    <location>
        <begin position="1"/>
        <end position="75"/>
    </location>
</feature>
<evidence type="ECO:0000313" key="7">
    <source>
        <dbReference type="EMBL" id="REE28478.1"/>
    </source>
</evidence>
<dbReference type="Pfam" id="PF13192">
    <property type="entry name" value="Thioredoxin_3"/>
    <property type="match status" value="1"/>
</dbReference>
<dbReference type="InterPro" id="IPR012336">
    <property type="entry name" value="Thioredoxin-like_fold"/>
</dbReference>
<keyword evidence="2 3" id="KW-0249">Electron transport</keyword>
<evidence type="ECO:0000256" key="3">
    <source>
        <dbReference type="PIRNR" id="PIRNR037031"/>
    </source>
</evidence>
<evidence type="ECO:0000313" key="8">
    <source>
        <dbReference type="Proteomes" id="UP000256864"/>
    </source>
</evidence>
<keyword evidence="3 5" id="KW-0676">Redox-active center</keyword>
<evidence type="ECO:0000256" key="2">
    <source>
        <dbReference type="ARBA" id="ARBA00022982"/>
    </source>
</evidence>
<feature type="disulfide bond" description="Redox-active" evidence="5">
    <location>
        <begin position="10"/>
        <end position="13"/>
    </location>
</feature>
<dbReference type="NCBIfam" id="TIGR00412">
    <property type="entry name" value="redox_disulf_2"/>
    <property type="match status" value="1"/>
</dbReference>
<dbReference type="PIRSF" id="PIRSF037031">
    <property type="entry name" value="Redox_disulphide_2"/>
    <property type="match status" value="1"/>
</dbReference>
<protein>
    <recommendedName>
        <fullName evidence="3">Thioredoxin</fullName>
    </recommendedName>
</protein>
<keyword evidence="3" id="KW-0813">Transport</keyword>
<comment type="caution">
    <text evidence="7">The sequence shown here is derived from an EMBL/GenBank/DDBJ whole genome shotgun (WGS) entry which is preliminary data.</text>
</comment>
<evidence type="ECO:0000256" key="4">
    <source>
        <dbReference type="PIRSR" id="PIRSR037031-50"/>
    </source>
</evidence>
<evidence type="ECO:0000256" key="1">
    <source>
        <dbReference type="ARBA" id="ARBA00007787"/>
    </source>
</evidence>
<dbReference type="Proteomes" id="UP000256864">
    <property type="component" value="Unassembled WGS sequence"/>
</dbReference>
<dbReference type="SUPFAM" id="SSF52833">
    <property type="entry name" value="Thioredoxin-like"/>
    <property type="match status" value="1"/>
</dbReference>
<dbReference type="EMBL" id="QREL01000001">
    <property type="protein sequence ID" value="REE28478.1"/>
    <property type="molecule type" value="Genomic_DNA"/>
</dbReference>
<dbReference type="InterPro" id="IPR005243">
    <property type="entry name" value="THIRX-like_proc"/>
</dbReference>
<proteinExistence type="inferred from homology"/>
<evidence type="ECO:0000256" key="5">
    <source>
        <dbReference type="PIRSR" id="PIRSR037031-51"/>
    </source>
</evidence>
<comment type="similarity">
    <text evidence="1 3">Belongs to the glutaredoxin family.</text>
</comment>
<organism evidence="7 8">
    <name type="scientific">Methanothermobacter defluvii</name>
    <dbReference type="NCBI Taxonomy" id="49339"/>
    <lineage>
        <taxon>Archaea</taxon>
        <taxon>Methanobacteriati</taxon>
        <taxon>Methanobacteriota</taxon>
        <taxon>Methanomada group</taxon>
        <taxon>Methanobacteria</taxon>
        <taxon>Methanobacteriales</taxon>
        <taxon>Methanobacteriaceae</taxon>
        <taxon>Methanothermobacter</taxon>
    </lineage>
</organism>
<dbReference type="AlphaFoldDB" id="A0A371NER4"/>
<gene>
    <name evidence="7" type="ORF">C7452_0489</name>
</gene>
<accession>A0A371NER4</accession>
<dbReference type="GeneID" id="82297345"/>
<feature type="active site" description="Nucleophile" evidence="4">
    <location>
        <position position="10"/>
    </location>
</feature>
<keyword evidence="5" id="KW-1015">Disulfide bond</keyword>
<dbReference type="PANTHER" id="PTHR36450">
    <property type="entry name" value="THIOREDOXIN"/>
    <property type="match status" value="1"/>
</dbReference>
<dbReference type="PANTHER" id="PTHR36450:SF1">
    <property type="entry name" value="THIOREDOXIN"/>
    <property type="match status" value="1"/>
</dbReference>
<sequence>MKIQIYGTGCANCQMLEKNAREAVKELGIDAEFEKIKEMDQILEAGLTALPGLAVDGELKIMGRVASKEEIMKILS</sequence>
<reference evidence="7 8" key="1">
    <citation type="submission" date="2018-07" db="EMBL/GenBank/DDBJ databases">
        <title>Genomic Encyclopedia of Type Strains, Phase IV (KMG-IV): sequencing the most valuable type-strain genomes for metagenomic binning, comparative biology and taxonomic classification.</title>
        <authorList>
            <person name="Goeker M."/>
        </authorList>
    </citation>
    <scope>NUCLEOTIDE SEQUENCE [LARGE SCALE GENOMIC DNA]</scope>
    <source>
        <strain evidence="7 8">DSM 7466</strain>
    </source>
</reference>
<comment type="function">
    <text evidence="3">Does not function as a glutathione-disulfide oxidoreductase in the presence of glutathione and glutathione reductase. Has low thioredoxin activity in vitro.</text>
</comment>
<dbReference type="Gene3D" id="3.40.30.10">
    <property type="entry name" value="Glutaredoxin"/>
    <property type="match status" value="1"/>
</dbReference>
<evidence type="ECO:0000259" key="6">
    <source>
        <dbReference type="Pfam" id="PF13192"/>
    </source>
</evidence>
<dbReference type="InterPro" id="IPR036249">
    <property type="entry name" value="Thioredoxin-like_sf"/>
</dbReference>
<feature type="active site" description="Nucleophile" evidence="4">
    <location>
        <position position="13"/>
    </location>
</feature>
<name>A0A371NER4_9EURY</name>
<dbReference type="RefSeq" id="WP_115892107.1">
    <property type="nucleotide sequence ID" value="NZ_QREL01000001.1"/>
</dbReference>